<dbReference type="Pfam" id="PF13676">
    <property type="entry name" value="TIR_2"/>
    <property type="match status" value="1"/>
</dbReference>
<reference evidence="3 4" key="1">
    <citation type="submission" date="2023-11" db="EMBL/GenBank/DDBJ databases">
        <title>Paucibacter sp. nov., isolated from fresh soil in Korea.</title>
        <authorList>
            <person name="Le N.T.T."/>
        </authorList>
    </citation>
    <scope>NUCLEOTIDE SEQUENCE [LARGE SCALE GENOMIC DNA]</scope>
    <source>
        <strain evidence="3 4">R3-3</strain>
    </source>
</reference>
<protein>
    <submittedName>
        <fullName evidence="3">Toll/interleukin-1 receptor domain-containing protein</fullName>
    </submittedName>
</protein>
<dbReference type="PROSITE" id="PS50104">
    <property type="entry name" value="TIR"/>
    <property type="match status" value="1"/>
</dbReference>
<proteinExistence type="predicted"/>
<organism evidence="3 4">
    <name type="scientific">Roseateles agri</name>
    <dbReference type="NCBI Taxonomy" id="3098619"/>
    <lineage>
        <taxon>Bacteria</taxon>
        <taxon>Pseudomonadati</taxon>
        <taxon>Pseudomonadota</taxon>
        <taxon>Betaproteobacteria</taxon>
        <taxon>Burkholderiales</taxon>
        <taxon>Sphaerotilaceae</taxon>
        <taxon>Roseateles</taxon>
    </lineage>
</organism>
<dbReference type="EMBL" id="JAXCLA010000010">
    <property type="protein sequence ID" value="MDY0748300.1"/>
    <property type="molecule type" value="Genomic_DNA"/>
</dbReference>
<evidence type="ECO:0000259" key="2">
    <source>
        <dbReference type="PROSITE" id="PS50104"/>
    </source>
</evidence>
<comment type="caution">
    <text evidence="3">The sequence shown here is derived from an EMBL/GenBank/DDBJ whole genome shotgun (WGS) entry which is preliminary data.</text>
</comment>
<sequence>MSQAERRQRVFISYRRADGAGQAGRLAEDLDRLLGDRVFMDVSDIAPGAEFEQVLRSELASCGAVLALIGPRWLASFDGRPQEAQDYVRLELETALAQQGLHVAPVLIGGVELPGEAQMPAGLGPLAKRQAVILRDDRWQDDVANLARELRAVLKLRRRVWPAIAAAVLVAALVSGWLLTHRTPAPAPYSHDQAAAIAVRATEKAIAACRPAPAGDCPLVFRFQPDGSAQRVYFDSGACMLKAPPFGDCVLDKLSTVRIPPFNDLDAAEVGLDLVVEQGGVAKVVPQP</sequence>
<evidence type="ECO:0000256" key="1">
    <source>
        <dbReference type="SAM" id="Phobius"/>
    </source>
</evidence>
<keyword evidence="4" id="KW-1185">Reference proteome</keyword>
<keyword evidence="1" id="KW-0812">Transmembrane</keyword>
<gene>
    <name evidence="3" type="ORF">SNE35_27630</name>
</gene>
<evidence type="ECO:0000313" key="3">
    <source>
        <dbReference type="EMBL" id="MDY0748300.1"/>
    </source>
</evidence>
<keyword evidence="1" id="KW-1133">Transmembrane helix</keyword>
<name>A0ABU5DPQ3_9BURK</name>
<dbReference type="SUPFAM" id="SSF52200">
    <property type="entry name" value="Toll/Interleukin receptor TIR domain"/>
    <property type="match status" value="1"/>
</dbReference>
<dbReference type="Proteomes" id="UP001285263">
    <property type="component" value="Unassembled WGS sequence"/>
</dbReference>
<dbReference type="InterPro" id="IPR000157">
    <property type="entry name" value="TIR_dom"/>
</dbReference>
<keyword evidence="3" id="KW-0675">Receptor</keyword>
<dbReference type="Gene3D" id="3.40.50.10140">
    <property type="entry name" value="Toll/interleukin-1 receptor homology (TIR) domain"/>
    <property type="match status" value="1"/>
</dbReference>
<evidence type="ECO:0000313" key="4">
    <source>
        <dbReference type="Proteomes" id="UP001285263"/>
    </source>
</evidence>
<feature type="domain" description="TIR" evidence="2">
    <location>
        <begin position="6"/>
        <end position="154"/>
    </location>
</feature>
<keyword evidence="1" id="KW-0472">Membrane</keyword>
<dbReference type="InterPro" id="IPR035897">
    <property type="entry name" value="Toll_tir_struct_dom_sf"/>
</dbReference>
<feature type="transmembrane region" description="Helical" evidence="1">
    <location>
        <begin position="160"/>
        <end position="179"/>
    </location>
</feature>
<accession>A0ABU5DPQ3</accession>
<dbReference type="RefSeq" id="WP_320426272.1">
    <property type="nucleotide sequence ID" value="NZ_JAXCLA010000010.1"/>
</dbReference>